<protein>
    <submittedName>
        <fullName evidence="13">WH1 domain-containing protein</fullName>
    </submittedName>
</protein>
<dbReference type="FunFam" id="1.25.40.10:FF:000306">
    <property type="entry name" value="Cell cycle control protein cwf4"/>
    <property type="match status" value="1"/>
</dbReference>
<evidence type="ECO:0000256" key="4">
    <source>
        <dbReference type="ARBA" id="ARBA00022728"/>
    </source>
</evidence>
<comment type="subcellular location">
    <subcellularLocation>
        <location evidence="1">Nucleus speckle</location>
    </subcellularLocation>
</comment>
<dbReference type="SUPFAM" id="SSF50729">
    <property type="entry name" value="PH domain-like"/>
    <property type="match status" value="1"/>
</dbReference>
<dbReference type="AlphaFoldDB" id="A0A915EY24"/>
<keyword evidence="12" id="KW-1185">Reference proteome</keyword>
<evidence type="ECO:0000256" key="2">
    <source>
        <dbReference type="ARBA" id="ARBA00008644"/>
    </source>
</evidence>
<keyword evidence="5" id="KW-0677">Repeat</keyword>
<accession>A0A915EY24</accession>
<evidence type="ECO:0000256" key="8">
    <source>
        <dbReference type="ARBA" id="ARBA00037040"/>
    </source>
</evidence>
<comment type="function">
    <text evidence="8">Involved in pre-mRNA splicing and cell cycle progression. Required for the spliceosome assembly and initiation of the DNA replication.</text>
</comment>
<comment type="similarity">
    <text evidence="2">Belongs to the crooked-neck family.</text>
</comment>
<sequence length="1201" mass="139430">MAAQIYGAPDKEAGDLVVGCTWRVVMASNDPVGDQASLDRTKRAKFAKVKNKTPAPIQITAEQILREAKNRELEVAPVAPTQKITNLAELRDFQLRKRKDYEDNIRKNRLAMQNWIKYAKFEESQGELQRARSIFERALDVDFRNIGLWLKYADMEMRNKQVNHARNLWDRAVTLIPRANQFWYKYTYMEELLGNIAGARQVFERWMEWEPEEQAWHAYINFELRYKELQRARLIYERFVLVNPEPKNWVKYAKFEERNGYINSARKVFERAVGFYGSDNPQARLLTEFARFEERQKEHDRARVIYKYALDNLPSNECPEIYKAFTLHEKKYGDRLAIEGVILNKRKFQYESEVEANPHNYDVWFDYVRLMEEEGSVEQTRELYERAVANFPPIKEKRYWRRYIYLWINYALYEELVVGDVERTREVYNFALRLIPHRKFTFAKMWLYAAKFEIRQKQLTSARKLLGSALGKCPKAKLFRGYIELEIQLREFDRCRKLYGKFLEFSSENCTTWMRYAEMEALLDEVERARAIYELAISQPLLDMPEILWKAYIDYEIEQREWDRARVLYRRLMEKTHHVKVWLSMANFELCAQNSVAEEEENERSSGATTAANEQEARAAIERARAVYREANVALCKANEKEQRVQLIEEWKTFEEEYGDEETQKEVAGFEPQRVVRSRRVEEGGAGSGWEEYVEYIFPDTAAEQPNRKLLAFANKWAMLHEHSDDDDEEEQEVEENSEYVAADENGVPSNADRSTNAVATETASMNGIHYTPACASKPHNRICRSYKAASSSEMSCELIHEGMSEVTLIQIRRINMITSALMTPDEKRYFKELVSYNSIVKVSCVARLYKAAYQSWVLISSGVVTLEELFVLNVVSICFYGKKDVDFLRSLWSEVYSCKSVLRSIRALALRLHSFVSFLKVIAHQGNIDYLAKLCRSLPICLLLLMRFQEGRRLIKTDLYKEMEYQQCTPQFHLFHGVVCPLGLAFACPKEANDLFTFVQAKINPPSTPNGRFAAWMYKAKRGIHGVAERVAGHLRNEDQANVKFDQSGFKHIEHIGMDSNGRGLRIKAQTKELAEELLEVLGLKAQSEIEMAAVINLIEKCGVTEVQEALEIHNYTELEKSTRSSPAVTPPPAPPPPPPLPSQQPANDDRGKLLNSIEGFDVTKLRQVKRADEPESLPNKGPIAMASIQTALAQMLNDR</sequence>
<dbReference type="GO" id="GO:0071007">
    <property type="term" value="C:U2-type catalytic step 2 spliceosome"/>
    <property type="evidence" value="ECO:0007669"/>
    <property type="project" value="TreeGrafter"/>
</dbReference>
<dbReference type="SMART" id="SM00386">
    <property type="entry name" value="HAT"/>
    <property type="match status" value="14"/>
</dbReference>
<dbReference type="InterPro" id="IPR055430">
    <property type="entry name" value="HAT_Syf1_CNRKL1_C"/>
</dbReference>
<reference evidence="13" key="1">
    <citation type="submission" date="2022-11" db="UniProtKB">
        <authorList>
            <consortium name="WormBaseParasite"/>
        </authorList>
    </citation>
    <scope>IDENTIFICATION</scope>
</reference>
<keyword evidence="6" id="KW-0508">mRNA splicing</keyword>
<keyword evidence="7" id="KW-0539">Nucleus</keyword>
<evidence type="ECO:0000259" key="10">
    <source>
        <dbReference type="Pfam" id="PF00568"/>
    </source>
</evidence>
<dbReference type="FunFam" id="1.25.40.10:FF:000269">
    <property type="entry name" value="Crooked neck pre-mRNA-splicing factor 1"/>
    <property type="match status" value="1"/>
</dbReference>
<evidence type="ECO:0000256" key="3">
    <source>
        <dbReference type="ARBA" id="ARBA00022664"/>
    </source>
</evidence>
<name>A0A915EY24_9CEST</name>
<feature type="domain" description="WH1" evidence="10">
    <location>
        <begin position="946"/>
        <end position="1003"/>
    </location>
</feature>
<evidence type="ECO:0000313" key="12">
    <source>
        <dbReference type="Proteomes" id="UP000887562"/>
    </source>
</evidence>
<dbReference type="Proteomes" id="UP000887562">
    <property type="component" value="Unplaced"/>
</dbReference>
<evidence type="ECO:0000256" key="6">
    <source>
        <dbReference type="ARBA" id="ARBA00023187"/>
    </source>
</evidence>
<dbReference type="PANTHER" id="PTHR11246:SF3">
    <property type="entry name" value="CROOKED NECK-LIKE PROTEIN 1"/>
    <property type="match status" value="1"/>
</dbReference>
<dbReference type="GO" id="GO:0016607">
    <property type="term" value="C:nuclear speck"/>
    <property type="evidence" value="ECO:0007669"/>
    <property type="project" value="UniProtKB-SubCell"/>
</dbReference>
<dbReference type="InterPro" id="IPR003107">
    <property type="entry name" value="HAT"/>
</dbReference>
<proteinExistence type="inferred from homology"/>
<dbReference type="Pfam" id="PF00568">
    <property type="entry name" value="WH1"/>
    <property type="match status" value="1"/>
</dbReference>
<dbReference type="GO" id="GO:0000974">
    <property type="term" value="C:Prp19 complex"/>
    <property type="evidence" value="ECO:0007669"/>
    <property type="project" value="TreeGrafter"/>
</dbReference>
<keyword evidence="4" id="KW-0747">Spliceosome</keyword>
<dbReference type="GO" id="GO:0071011">
    <property type="term" value="C:precatalytic spliceosome"/>
    <property type="evidence" value="ECO:0007669"/>
    <property type="project" value="TreeGrafter"/>
</dbReference>
<evidence type="ECO:0000256" key="9">
    <source>
        <dbReference type="SAM" id="MobiDB-lite"/>
    </source>
</evidence>
<dbReference type="Gene3D" id="2.30.29.30">
    <property type="entry name" value="Pleckstrin-homology domain (PH domain)/Phosphotyrosine-binding domain (PTB)"/>
    <property type="match status" value="1"/>
</dbReference>
<dbReference type="InterPro" id="IPR011990">
    <property type="entry name" value="TPR-like_helical_dom_sf"/>
</dbReference>
<dbReference type="FunFam" id="1.25.40.10:FF:000075">
    <property type="entry name" value="Crooked neck pre-mRNA-splicing factor 1"/>
    <property type="match status" value="1"/>
</dbReference>
<organism evidence="12 13">
    <name type="scientific">Echinococcus canadensis</name>
    <dbReference type="NCBI Taxonomy" id="519352"/>
    <lineage>
        <taxon>Eukaryota</taxon>
        <taxon>Metazoa</taxon>
        <taxon>Spiralia</taxon>
        <taxon>Lophotrochozoa</taxon>
        <taxon>Platyhelminthes</taxon>
        <taxon>Cestoda</taxon>
        <taxon>Eucestoda</taxon>
        <taxon>Cyclophyllidea</taxon>
        <taxon>Taeniidae</taxon>
        <taxon>Echinococcus</taxon>
        <taxon>Echinococcus canadensis group</taxon>
    </lineage>
</organism>
<feature type="region of interest" description="Disordered" evidence="9">
    <location>
        <begin position="1120"/>
        <end position="1156"/>
    </location>
</feature>
<feature type="domain" description="Pre-mRNA-splicing factor Syf1/CRNKL1-like C-terminal HAT-repeats" evidence="11">
    <location>
        <begin position="113"/>
        <end position="393"/>
    </location>
</feature>
<dbReference type="InterPro" id="IPR011993">
    <property type="entry name" value="PH-like_dom_sf"/>
</dbReference>
<dbReference type="WBParaSite" id="maker-E.canG7_contigs_8615-snap-gene-0.11-mRNA-1">
    <property type="protein sequence ID" value="maker-E.canG7_contigs_8615-snap-gene-0.11-mRNA-1"/>
    <property type="gene ID" value="EcG7_06845"/>
</dbReference>
<dbReference type="GO" id="GO:0071014">
    <property type="term" value="C:post-mRNA release spliceosomal complex"/>
    <property type="evidence" value="ECO:0007669"/>
    <property type="project" value="TreeGrafter"/>
</dbReference>
<feature type="compositionally biased region" description="Acidic residues" evidence="9">
    <location>
        <begin position="725"/>
        <end position="738"/>
    </location>
</feature>
<dbReference type="Pfam" id="PF23240">
    <property type="entry name" value="HAT_PRP39_N"/>
    <property type="match status" value="1"/>
</dbReference>
<dbReference type="SUPFAM" id="SSF48452">
    <property type="entry name" value="TPR-like"/>
    <property type="match status" value="1"/>
</dbReference>
<feature type="region of interest" description="Disordered" evidence="9">
    <location>
        <begin position="722"/>
        <end position="754"/>
    </location>
</feature>
<feature type="compositionally biased region" description="Pro residues" evidence="9">
    <location>
        <begin position="1130"/>
        <end position="1144"/>
    </location>
</feature>
<dbReference type="InterPro" id="IPR000697">
    <property type="entry name" value="WH1/EVH1_dom"/>
</dbReference>
<evidence type="ECO:0000256" key="7">
    <source>
        <dbReference type="ARBA" id="ARBA00023242"/>
    </source>
</evidence>
<dbReference type="Gene3D" id="1.25.40.10">
    <property type="entry name" value="Tetratricopeptide repeat domain"/>
    <property type="match status" value="3"/>
</dbReference>
<keyword evidence="3" id="KW-0507">mRNA processing</keyword>
<dbReference type="PANTHER" id="PTHR11246">
    <property type="entry name" value="PRE-MRNA SPLICING FACTOR"/>
    <property type="match status" value="1"/>
</dbReference>
<evidence type="ECO:0000313" key="13">
    <source>
        <dbReference type="WBParaSite" id="maker-E.canG7_contigs_8615-snap-gene-0.11-mRNA-1"/>
    </source>
</evidence>
<dbReference type="GO" id="GO:0000245">
    <property type="term" value="P:spliceosomal complex assembly"/>
    <property type="evidence" value="ECO:0007669"/>
    <property type="project" value="TreeGrafter"/>
</dbReference>
<evidence type="ECO:0000256" key="5">
    <source>
        <dbReference type="ARBA" id="ARBA00022737"/>
    </source>
</evidence>
<dbReference type="Pfam" id="PF23231">
    <property type="entry name" value="HAT_Syf1_CNRKL1_C"/>
    <property type="match status" value="1"/>
</dbReference>
<evidence type="ECO:0000256" key="1">
    <source>
        <dbReference type="ARBA" id="ARBA00004324"/>
    </source>
</evidence>
<evidence type="ECO:0000259" key="11">
    <source>
        <dbReference type="Pfam" id="PF23231"/>
    </source>
</evidence>
<dbReference type="InterPro" id="IPR045075">
    <property type="entry name" value="Syf1-like"/>
</dbReference>